<proteinExistence type="predicted"/>
<feature type="chain" id="PRO_5032861334" description="DUF11 domain-containing protein" evidence="1">
    <location>
        <begin position="19"/>
        <end position="297"/>
    </location>
</feature>
<dbReference type="EMBL" id="JACCBM010000001">
    <property type="protein sequence ID" value="NYD71120.1"/>
    <property type="molecule type" value="Genomic_DNA"/>
</dbReference>
<sequence length="297" mass="30381">MLLAVAGGLVAGAPPAQALGCVLGPSLASAARAVGISCPQIDGGSGAEHWGAAGGACNFGWESTNLPPGLLDFLSATMITRAHFTSDGDSVTATFFRKRGKLVGAITIISRPDKTFTMNVDVYGRDGIGWEGVGFDCKTSKDGPMYKMEPFLETKVLPDPGGTRSAVTSFVSVRGSMTAVGTATHLLRVDVTNNGTHDTIADVQLDLDGYRVTGVPTLPPGAFCTPAEGLVCMADGIAPGATASYVLLLQSDGDFAAGASIDAAVSSQGLVKSKTSIGAPPVRRAGLVTDFFVIDRP</sequence>
<evidence type="ECO:0000313" key="3">
    <source>
        <dbReference type="Proteomes" id="UP000549913"/>
    </source>
</evidence>
<dbReference type="AlphaFoldDB" id="A0A852SQX9"/>
<evidence type="ECO:0000256" key="1">
    <source>
        <dbReference type="SAM" id="SignalP"/>
    </source>
</evidence>
<accession>A0A852SQX9</accession>
<reference evidence="2 3" key="1">
    <citation type="submission" date="2020-07" db="EMBL/GenBank/DDBJ databases">
        <title>Sequencing the genomes of 1000 actinobacteria strains.</title>
        <authorList>
            <person name="Klenk H.-P."/>
        </authorList>
    </citation>
    <scope>NUCLEOTIDE SEQUENCE [LARGE SCALE GENOMIC DNA]</scope>
    <source>
        <strain evidence="2 3">DSM 26474</strain>
    </source>
</reference>
<keyword evidence="3" id="KW-1185">Reference proteome</keyword>
<keyword evidence="1" id="KW-0732">Signal</keyword>
<gene>
    <name evidence="2" type="ORF">BJ984_002278</name>
</gene>
<feature type="signal peptide" evidence="1">
    <location>
        <begin position="1"/>
        <end position="18"/>
    </location>
</feature>
<evidence type="ECO:0008006" key="4">
    <source>
        <dbReference type="Google" id="ProtNLM"/>
    </source>
</evidence>
<dbReference type="Proteomes" id="UP000549913">
    <property type="component" value="Unassembled WGS sequence"/>
</dbReference>
<protein>
    <recommendedName>
        <fullName evidence="4">DUF11 domain-containing protein</fullName>
    </recommendedName>
</protein>
<organism evidence="2 3">
    <name type="scientific">Herbiconiux flava</name>
    <dbReference type="NCBI Taxonomy" id="881268"/>
    <lineage>
        <taxon>Bacteria</taxon>
        <taxon>Bacillati</taxon>
        <taxon>Actinomycetota</taxon>
        <taxon>Actinomycetes</taxon>
        <taxon>Micrococcales</taxon>
        <taxon>Microbacteriaceae</taxon>
        <taxon>Herbiconiux</taxon>
    </lineage>
</organism>
<name>A0A852SQX9_9MICO</name>
<dbReference type="RefSeq" id="WP_179548140.1">
    <property type="nucleotide sequence ID" value="NZ_BSEW01000002.1"/>
</dbReference>
<comment type="caution">
    <text evidence="2">The sequence shown here is derived from an EMBL/GenBank/DDBJ whole genome shotgun (WGS) entry which is preliminary data.</text>
</comment>
<evidence type="ECO:0000313" key="2">
    <source>
        <dbReference type="EMBL" id="NYD71120.1"/>
    </source>
</evidence>